<evidence type="ECO:0000313" key="3">
    <source>
        <dbReference type="Proteomes" id="UP000257706"/>
    </source>
</evidence>
<organism evidence="2 3">
    <name type="scientific">Tistrella mobilis</name>
    <dbReference type="NCBI Taxonomy" id="171437"/>
    <lineage>
        <taxon>Bacteria</taxon>
        <taxon>Pseudomonadati</taxon>
        <taxon>Pseudomonadota</taxon>
        <taxon>Alphaproteobacteria</taxon>
        <taxon>Geminicoccales</taxon>
        <taxon>Geminicoccaceae</taxon>
        <taxon>Tistrella</taxon>
    </lineage>
</organism>
<dbReference type="EMBL" id="DMAI01000354">
    <property type="protein sequence ID" value="HAE49995.1"/>
    <property type="molecule type" value="Genomic_DNA"/>
</dbReference>
<dbReference type="AlphaFoldDB" id="A0A3B9IQB5"/>
<dbReference type="InterPro" id="IPR011083">
    <property type="entry name" value="Phage_tail_collar_dom"/>
</dbReference>
<comment type="caution">
    <text evidence="2">The sequence shown here is derived from an EMBL/GenBank/DDBJ whole genome shotgun (WGS) entry which is preliminary data.</text>
</comment>
<evidence type="ECO:0000259" key="1">
    <source>
        <dbReference type="Pfam" id="PF07484"/>
    </source>
</evidence>
<reference evidence="2 3" key="1">
    <citation type="journal article" date="2018" name="Nat. Biotechnol.">
        <title>A standardized bacterial taxonomy based on genome phylogeny substantially revises the tree of life.</title>
        <authorList>
            <person name="Parks D.H."/>
            <person name="Chuvochina M."/>
            <person name="Waite D.W."/>
            <person name="Rinke C."/>
            <person name="Skarshewski A."/>
            <person name="Chaumeil P.A."/>
            <person name="Hugenholtz P."/>
        </authorList>
    </citation>
    <scope>NUCLEOTIDE SEQUENCE [LARGE SCALE GENOMIC DNA]</scope>
    <source>
        <strain evidence="2">UBA8739</strain>
    </source>
</reference>
<dbReference type="InterPro" id="IPR037053">
    <property type="entry name" value="Phage_tail_collar_dom_sf"/>
</dbReference>
<dbReference type="Gene3D" id="3.90.1340.10">
    <property type="entry name" value="Phage tail collar domain"/>
    <property type="match status" value="1"/>
</dbReference>
<name>A0A3B9IQB5_9PROT</name>
<proteinExistence type="predicted"/>
<dbReference type="Pfam" id="PF07484">
    <property type="entry name" value="Collar"/>
    <property type="match status" value="1"/>
</dbReference>
<sequence>MMDGFLGEIRMFAGNYAPEDWAICNGALLPIVGNEALYSLLGVKYGGDAVTNFALPDLRGRMAVHAGQGPGMPFLHPLAQQFGSETVTLTEAMMPAHSHSWQTYPQPSTTEAPQAQMLGTNVPTSTTPTFSGIYRTTASTPTTIGPMASQMIGSTGLGGAHANIMPGLVISFIIALKGNYPTRP</sequence>
<feature type="domain" description="Phage tail collar" evidence="1">
    <location>
        <begin position="7"/>
        <end position="62"/>
    </location>
</feature>
<accession>A0A3B9IQB5</accession>
<evidence type="ECO:0000313" key="2">
    <source>
        <dbReference type="EMBL" id="HAE49995.1"/>
    </source>
</evidence>
<protein>
    <submittedName>
        <fullName evidence="2">Phage tail protein</fullName>
    </submittedName>
</protein>
<gene>
    <name evidence="2" type="ORF">DCK97_21505</name>
</gene>
<dbReference type="Proteomes" id="UP000257706">
    <property type="component" value="Unassembled WGS sequence"/>
</dbReference>
<dbReference type="SUPFAM" id="SSF88874">
    <property type="entry name" value="Receptor-binding domain of short tail fibre protein gp12"/>
    <property type="match status" value="1"/>
</dbReference>